<dbReference type="STRING" id="45066.Lgra_2301"/>
<keyword evidence="5" id="KW-1185">Reference proteome</keyword>
<keyword evidence="2" id="KW-0812">Transmembrane</keyword>
<dbReference type="EMBL" id="LNYE01000023">
    <property type="protein sequence ID" value="KTD09066.1"/>
    <property type="molecule type" value="Genomic_DNA"/>
</dbReference>
<evidence type="ECO:0000313" key="6">
    <source>
        <dbReference type="Proteomes" id="UP000254476"/>
    </source>
</evidence>
<name>A0A378JLV5_9GAMM</name>
<evidence type="ECO:0000313" key="5">
    <source>
        <dbReference type="Proteomes" id="UP000054691"/>
    </source>
</evidence>
<reference evidence="3 5" key="1">
    <citation type="submission" date="2015-11" db="EMBL/GenBank/DDBJ databases">
        <title>Genomic analysis of 38 Legionella species identifies large and diverse effector repertoires.</title>
        <authorList>
            <person name="Burstein D."/>
            <person name="Amaro F."/>
            <person name="Zusman T."/>
            <person name="Lifshitz Z."/>
            <person name="Cohen O."/>
            <person name="Gilbert J.A."/>
            <person name="Pupko T."/>
            <person name="Shuman H.A."/>
            <person name="Segal G."/>
        </authorList>
    </citation>
    <scope>NUCLEOTIDE SEQUENCE [LARGE SCALE GENOMIC DNA]</scope>
    <source>
        <strain evidence="3 5">Lyon 8420412</strain>
    </source>
</reference>
<gene>
    <name evidence="3" type="ORF">Lgra_2301</name>
    <name evidence="4" type="ORF">NCTC12388_02464</name>
</gene>
<keyword evidence="2" id="KW-1133">Transmembrane helix</keyword>
<dbReference type="Proteomes" id="UP000254476">
    <property type="component" value="Unassembled WGS sequence"/>
</dbReference>
<evidence type="ECO:0000256" key="2">
    <source>
        <dbReference type="SAM" id="Phobius"/>
    </source>
</evidence>
<dbReference type="Proteomes" id="UP000054691">
    <property type="component" value="Unassembled WGS sequence"/>
</dbReference>
<dbReference type="AlphaFoldDB" id="A0A378JLV5"/>
<organism evidence="4 6">
    <name type="scientific">Legionella gratiana</name>
    <dbReference type="NCBI Taxonomy" id="45066"/>
    <lineage>
        <taxon>Bacteria</taxon>
        <taxon>Pseudomonadati</taxon>
        <taxon>Pseudomonadota</taxon>
        <taxon>Gammaproteobacteria</taxon>
        <taxon>Legionellales</taxon>
        <taxon>Legionellaceae</taxon>
        <taxon>Legionella</taxon>
    </lineage>
</organism>
<feature type="coiled-coil region" evidence="1">
    <location>
        <begin position="318"/>
        <end position="345"/>
    </location>
</feature>
<keyword evidence="1" id="KW-0175">Coiled coil</keyword>
<keyword evidence="2" id="KW-0472">Membrane</keyword>
<feature type="transmembrane region" description="Helical" evidence="2">
    <location>
        <begin position="432"/>
        <end position="451"/>
    </location>
</feature>
<sequence>MSNEKHNKFQRLFSGKHGEYRDLTVGKVKSEGAEIGAFFSCSKTHSEKQEEKINFLGKFITKPVEEKIYMDIVGYFSNAPSTRLACFTEEIVKECSRKSTTYSWMKPDEFEYEVWMGGLRNRYPKVKEEYLTYLSKLVPGYRNLEDYKVNDLNEKINFKDYIEKYHKFPSSVIINDQEYPLTGIMKNAAVALFIGDKDWLGGSCKNTGAYIENINGTDCAVTINIDAGFAADTDIEPFKISKNVIPYNANYSSTDESKDSIHIDMLSPELRNEFLQALYLIVHRYPENDIRMDHLLEAIVRRNGAFNDPSFDHEILTDENAIKIIDKLKNRINELRETFSVALQEYAHNNVDLLNELVHQAQEKDLEFLHHIQETHEEQTSLRQEQIPNEPEHHIDSDEEIFIEPDENSVNPITPGKSTWSDLFNSINWKKFGIASIGTAAAVAAVAAFSMKKSF</sequence>
<dbReference type="RefSeq" id="WP_058499425.1">
    <property type="nucleotide sequence ID" value="NZ_CAAAHW010000004.1"/>
</dbReference>
<evidence type="ECO:0000256" key="1">
    <source>
        <dbReference type="SAM" id="Coils"/>
    </source>
</evidence>
<evidence type="ECO:0000313" key="3">
    <source>
        <dbReference type="EMBL" id="KTD09066.1"/>
    </source>
</evidence>
<evidence type="ECO:0000313" key="4">
    <source>
        <dbReference type="EMBL" id="STX45720.1"/>
    </source>
</evidence>
<dbReference type="EMBL" id="UGOB01000001">
    <property type="protein sequence ID" value="STX45720.1"/>
    <property type="molecule type" value="Genomic_DNA"/>
</dbReference>
<dbReference type="OrthoDB" id="5656845at2"/>
<protein>
    <submittedName>
        <fullName evidence="4">Uncharacterized protein</fullName>
    </submittedName>
</protein>
<accession>A0A378JLV5</accession>
<reference evidence="4 6" key="2">
    <citation type="submission" date="2018-06" db="EMBL/GenBank/DDBJ databases">
        <authorList>
            <consortium name="Pathogen Informatics"/>
            <person name="Doyle S."/>
        </authorList>
    </citation>
    <scope>NUCLEOTIDE SEQUENCE [LARGE SCALE GENOMIC DNA]</scope>
    <source>
        <strain evidence="4 6">NCTC12388</strain>
    </source>
</reference>
<proteinExistence type="predicted"/>